<dbReference type="InterPro" id="IPR036291">
    <property type="entry name" value="NAD(P)-bd_dom_sf"/>
</dbReference>
<dbReference type="EMBL" id="JBCDNA010000001">
    <property type="protein sequence ID" value="MEL4455035.1"/>
    <property type="molecule type" value="Genomic_DNA"/>
</dbReference>
<name>A0ABU9L1Z3_9FLAO</name>
<evidence type="ECO:0000259" key="2">
    <source>
        <dbReference type="Pfam" id="PF01488"/>
    </source>
</evidence>
<proteinExistence type="predicted"/>
<gene>
    <name evidence="3" type="ORF">AABB81_03955</name>
</gene>
<evidence type="ECO:0000256" key="1">
    <source>
        <dbReference type="ARBA" id="ARBA00022857"/>
    </source>
</evidence>
<protein>
    <recommendedName>
        <fullName evidence="2">Quinate/shikimate 5-dehydrogenase/glutamyl-tRNA reductase domain-containing protein</fullName>
    </recommendedName>
</protein>
<comment type="caution">
    <text evidence="3">The sequence shown here is derived from an EMBL/GenBank/DDBJ whole genome shotgun (WGS) entry which is preliminary data.</text>
</comment>
<dbReference type="Gene3D" id="3.40.50.720">
    <property type="entry name" value="NAD(P)-binding Rossmann-like Domain"/>
    <property type="match status" value="1"/>
</dbReference>
<dbReference type="RefSeq" id="WP_342158775.1">
    <property type="nucleotide sequence ID" value="NZ_JBCDNA010000001.1"/>
</dbReference>
<evidence type="ECO:0000313" key="4">
    <source>
        <dbReference type="Proteomes" id="UP001474120"/>
    </source>
</evidence>
<dbReference type="SUPFAM" id="SSF51735">
    <property type="entry name" value="NAD(P)-binding Rossmann-fold domains"/>
    <property type="match status" value="1"/>
</dbReference>
<reference evidence="3 4" key="1">
    <citation type="submission" date="2024-04" db="EMBL/GenBank/DDBJ databases">
        <title>whole genome sequencing of Lutimonas vermicola strain IMCC1616.</title>
        <authorList>
            <person name="Bae S.S."/>
        </authorList>
    </citation>
    <scope>NUCLEOTIDE SEQUENCE [LARGE SCALE GENOMIC DNA]</scope>
    <source>
        <strain evidence="3 4">IMCC1616</strain>
    </source>
</reference>
<keyword evidence="4" id="KW-1185">Reference proteome</keyword>
<dbReference type="InterPro" id="IPR006151">
    <property type="entry name" value="Shikm_DH/Glu-tRNA_Rdtase"/>
</dbReference>
<feature type="domain" description="Quinate/shikimate 5-dehydrogenase/glutamyl-tRNA reductase" evidence="2">
    <location>
        <begin position="151"/>
        <end position="270"/>
    </location>
</feature>
<dbReference type="Pfam" id="PF01488">
    <property type="entry name" value="Shikimate_DH"/>
    <property type="match status" value="1"/>
</dbReference>
<sequence>MDSQTTSLDFAVIGHQDNWPNIQSFINAMRTTDLEELSIEKIKGIYGYIPPRGIFKMRVKSPTGKEINGVYIETFIEPDQLEAQHLRSNIQKVKNAIEAAHTLKAKMVILGGFTSILLEGNFKDFESYNMVLTTGNTLTTSYVLKGVEKAAKEHQLVLNECKVLIIGATGDIGMACSNYLKGTVKQLLLCARNRIRLENYADQLKREGYDIKYSIDLDDLAAEADIIISVASSQGIKISNLKKAAIICDAGYPKNLEDKLEQHTDVFLFHGGMGQLTNGYTFIPDYTAHFYYYPAPFLGHGCIIEVILMAFEGIMENYSTGRGNITKEKIDKMYHWSRKHGIELAPFYNSKGLL</sequence>
<accession>A0ABU9L1Z3</accession>
<organism evidence="3 4">
    <name type="scientific">Lutimonas vermicola</name>
    <dbReference type="NCBI Taxonomy" id="414288"/>
    <lineage>
        <taxon>Bacteria</taxon>
        <taxon>Pseudomonadati</taxon>
        <taxon>Bacteroidota</taxon>
        <taxon>Flavobacteriia</taxon>
        <taxon>Flavobacteriales</taxon>
        <taxon>Flavobacteriaceae</taxon>
        <taxon>Lutimonas</taxon>
    </lineage>
</organism>
<evidence type="ECO:0000313" key="3">
    <source>
        <dbReference type="EMBL" id="MEL4455035.1"/>
    </source>
</evidence>
<dbReference type="Proteomes" id="UP001474120">
    <property type="component" value="Unassembled WGS sequence"/>
</dbReference>
<keyword evidence="1" id="KW-0521">NADP</keyword>